<dbReference type="RefSeq" id="WP_354662612.1">
    <property type="nucleotide sequence ID" value="NZ_JBEXAC010000002.1"/>
</dbReference>
<dbReference type="EMBL" id="JBEXAC010000002">
    <property type="protein sequence ID" value="MET7000051.1"/>
    <property type="molecule type" value="Genomic_DNA"/>
</dbReference>
<reference evidence="5 6" key="1">
    <citation type="submission" date="2024-06" db="EMBL/GenBank/DDBJ databases">
        <title>Chitinophaga defluvii sp. nov., isolated from municipal sewage.</title>
        <authorList>
            <person name="Zhang L."/>
        </authorList>
    </citation>
    <scope>NUCLEOTIDE SEQUENCE [LARGE SCALE GENOMIC DNA]</scope>
    <source>
        <strain evidence="5 6">H8</strain>
    </source>
</reference>
<dbReference type="Pfam" id="PF12833">
    <property type="entry name" value="HTH_18"/>
    <property type="match status" value="1"/>
</dbReference>
<dbReference type="SMART" id="SM00342">
    <property type="entry name" value="HTH_ARAC"/>
    <property type="match status" value="1"/>
</dbReference>
<keyword evidence="6" id="KW-1185">Reference proteome</keyword>
<dbReference type="PROSITE" id="PS01124">
    <property type="entry name" value="HTH_ARAC_FAMILY_2"/>
    <property type="match status" value="1"/>
</dbReference>
<keyword evidence="3" id="KW-0804">Transcription</keyword>
<evidence type="ECO:0000256" key="1">
    <source>
        <dbReference type="ARBA" id="ARBA00023015"/>
    </source>
</evidence>
<dbReference type="InterPro" id="IPR009057">
    <property type="entry name" value="Homeodomain-like_sf"/>
</dbReference>
<keyword evidence="2" id="KW-0238">DNA-binding</keyword>
<name>A0ABV2TAJ3_9BACT</name>
<comment type="caution">
    <text evidence="5">The sequence shown here is derived from an EMBL/GenBank/DDBJ whole genome shotgun (WGS) entry which is preliminary data.</text>
</comment>
<dbReference type="PANTHER" id="PTHR43280:SF2">
    <property type="entry name" value="HTH-TYPE TRANSCRIPTIONAL REGULATOR EXSA"/>
    <property type="match status" value="1"/>
</dbReference>
<evidence type="ECO:0000256" key="2">
    <source>
        <dbReference type="ARBA" id="ARBA00023125"/>
    </source>
</evidence>
<evidence type="ECO:0000259" key="4">
    <source>
        <dbReference type="PROSITE" id="PS01124"/>
    </source>
</evidence>
<dbReference type="SUPFAM" id="SSF46689">
    <property type="entry name" value="Homeodomain-like"/>
    <property type="match status" value="1"/>
</dbReference>
<sequence length="196" mass="22015">MDKHNKLFIKGMVCNRCISLLNKELSRLGLQVQSITLGEVTLAENQPAINDTLLKTMLQENGFDLLRDKNELLTLQIKQLVEEGIKTQAETGTPVKFSKLISQGLNKSYDSLSTFFSYSAGVTLEKYIILRRIDKVKELLVYTDKTLTDIAYELGYSSIAHLSRQLKEVSGFNATHYKKIRKEKLAAAANNGDIAL</sequence>
<evidence type="ECO:0000313" key="6">
    <source>
        <dbReference type="Proteomes" id="UP001549749"/>
    </source>
</evidence>
<organism evidence="5 6">
    <name type="scientific">Chitinophaga defluvii</name>
    <dbReference type="NCBI Taxonomy" id="3163343"/>
    <lineage>
        <taxon>Bacteria</taxon>
        <taxon>Pseudomonadati</taxon>
        <taxon>Bacteroidota</taxon>
        <taxon>Chitinophagia</taxon>
        <taxon>Chitinophagales</taxon>
        <taxon>Chitinophagaceae</taxon>
        <taxon>Chitinophaga</taxon>
    </lineage>
</organism>
<dbReference type="Gene3D" id="1.10.10.60">
    <property type="entry name" value="Homeodomain-like"/>
    <property type="match status" value="1"/>
</dbReference>
<feature type="domain" description="HTH araC/xylS-type" evidence="4">
    <location>
        <begin position="75"/>
        <end position="180"/>
    </location>
</feature>
<keyword evidence="1" id="KW-0805">Transcription regulation</keyword>
<dbReference type="InterPro" id="IPR018060">
    <property type="entry name" value="HTH_AraC"/>
</dbReference>
<dbReference type="PANTHER" id="PTHR43280">
    <property type="entry name" value="ARAC-FAMILY TRANSCRIPTIONAL REGULATOR"/>
    <property type="match status" value="1"/>
</dbReference>
<protein>
    <submittedName>
        <fullName evidence="5">AraC family transcriptional regulator</fullName>
    </submittedName>
</protein>
<evidence type="ECO:0000256" key="3">
    <source>
        <dbReference type="ARBA" id="ARBA00023163"/>
    </source>
</evidence>
<accession>A0ABV2TAJ3</accession>
<evidence type="ECO:0000313" key="5">
    <source>
        <dbReference type="EMBL" id="MET7000051.1"/>
    </source>
</evidence>
<proteinExistence type="predicted"/>
<dbReference type="Proteomes" id="UP001549749">
    <property type="component" value="Unassembled WGS sequence"/>
</dbReference>
<gene>
    <name evidence="5" type="ORF">ABR189_21860</name>
</gene>